<reference evidence="1 2" key="1">
    <citation type="submission" date="2018-12" db="EMBL/GenBank/DDBJ databases">
        <authorList>
            <person name="Yang E."/>
        </authorList>
    </citation>
    <scope>NUCLEOTIDE SEQUENCE [LARGE SCALE GENOMIC DNA]</scope>
    <source>
        <strain evidence="1 2">SOD</strain>
    </source>
</reference>
<dbReference type="AlphaFoldDB" id="A0A430HPM9"/>
<accession>A0A430HPM9</accession>
<keyword evidence="2" id="KW-1185">Reference proteome</keyword>
<proteinExistence type="predicted"/>
<name>A0A430HPM9_9BURK</name>
<dbReference type="EMBL" id="RXLQ01000004">
    <property type="protein sequence ID" value="RSZ59463.1"/>
    <property type="molecule type" value="Genomic_DNA"/>
</dbReference>
<dbReference type="RefSeq" id="WP_126073834.1">
    <property type="nucleotide sequence ID" value="NZ_CP051166.1"/>
</dbReference>
<gene>
    <name evidence="1" type="ORF">EJB06_09940</name>
</gene>
<evidence type="ECO:0000313" key="2">
    <source>
        <dbReference type="Proteomes" id="UP000278085"/>
    </source>
</evidence>
<dbReference type="Proteomes" id="UP000278085">
    <property type="component" value="Unassembled WGS sequence"/>
</dbReference>
<sequence>MMSNFDTAGQARQLALAGLPIPQAHAQALAKVFDKLAHEAQLLTLQYDVQTASRPRTGD</sequence>
<comment type="caution">
    <text evidence="1">The sequence shown here is derived from an EMBL/GenBank/DDBJ whole genome shotgun (WGS) entry which is preliminary data.</text>
</comment>
<evidence type="ECO:0000313" key="1">
    <source>
        <dbReference type="EMBL" id="RSZ59463.1"/>
    </source>
</evidence>
<protein>
    <submittedName>
        <fullName evidence="1">Uncharacterized protein</fullName>
    </submittedName>
</protein>
<organism evidence="1 2">
    <name type="scientific">Massilia atriviolacea</name>
    <dbReference type="NCBI Taxonomy" id="2495579"/>
    <lineage>
        <taxon>Bacteria</taxon>
        <taxon>Pseudomonadati</taxon>
        <taxon>Pseudomonadota</taxon>
        <taxon>Betaproteobacteria</taxon>
        <taxon>Burkholderiales</taxon>
        <taxon>Oxalobacteraceae</taxon>
        <taxon>Telluria group</taxon>
        <taxon>Massilia</taxon>
    </lineage>
</organism>